<evidence type="ECO:0000313" key="2">
    <source>
        <dbReference type="Proteomes" id="UP000314294"/>
    </source>
</evidence>
<organism evidence="1 2">
    <name type="scientific">Liparis tanakae</name>
    <name type="common">Tanaka's snailfish</name>
    <dbReference type="NCBI Taxonomy" id="230148"/>
    <lineage>
        <taxon>Eukaryota</taxon>
        <taxon>Metazoa</taxon>
        <taxon>Chordata</taxon>
        <taxon>Craniata</taxon>
        <taxon>Vertebrata</taxon>
        <taxon>Euteleostomi</taxon>
        <taxon>Actinopterygii</taxon>
        <taxon>Neopterygii</taxon>
        <taxon>Teleostei</taxon>
        <taxon>Neoteleostei</taxon>
        <taxon>Acanthomorphata</taxon>
        <taxon>Eupercaria</taxon>
        <taxon>Perciformes</taxon>
        <taxon>Cottioidei</taxon>
        <taxon>Cottales</taxon>
        <taxon>Liparidae</taxon>
        <taxon>Liparis</taxon>
    </lineage>
</organism>
<gene>
    <name evidence="1" type="ORF">EYF80_002778</name>
</gene>
<dbReference type="Proteomes" id="UP000314294">
    <property type="component" value="Unassembled WGS sequence"/>
</dbReference>
<reference evidence="1 2" key="1">
    <citation type="submission" date="2019-03" db="EMBL/GenBank/DDBJ databases">
        <title>First draft genome of Liparis tanakae, snailfish: a comprehensive survey of snailfish specific genes.</title>
        <authorList>
            <person name="Kim W."/>
            <person name="Song I."/>
            <person name="Jeong J.-H."/>
            <person name="Kim D."/>
            <person name="Kim S."/>
            <person name="Ryu S."/>
            <person name="Song J.Y."/>
            <person name="Lee S.K."/>
        </authorList>
    </citation>
    <scope>NUCLEOTIDE SEQUENCE [LARGE SCALE GENOMIC DNA]</scope>
    <source>
        <tissue evidence="1">Muscle</tissue>
    </source>
</reference>
<dbReference type="EMBL" id="SRLO01000012">
    <property type="protein sequence ID" value="TNN87023.1"/>
    <property type="molecule type" value="Genomic_DNA"/>
</dbReference>
<protein>
    <submittedName>
        <fullName evidence="1">Uncharacterized protein</fullName>
    </submittedName>
</protein>
<dbReference type="AlphaFoldDB" id="A0A4Z2JB73"/>
<accession>A0A4Z2JB73</accession>
<proteinExistence type="predicted"/>
<comment type="caution">
    <text evidence="1">The sequence shown here is derived from an EMBL/GenBank/DDBJ whole genome shotgun (WGS) entry which is preliminary data.</text>
</comment>
<sequence length="100" mass="10806">MVNSAYTARSVADWSSCVSASAFGISSQQSLTRIHLIVLLHKAELFEPLLLGHGVVDEGARLLIRLTSSAADHAVDATVQHVEALLEKEISHISNHTHLL</sequence>
<name>A0A4Z2JB73_9TELE</name>
<keyword evidence="2" id="KW-1185">Reference proteome</keyword>
<evidence type="ECO:0000313" key="1">
    <source>
        <dbReference type="EMBL" id="TNN87023.1"/>
    </source>
</evidence>